<evidence type="ECO:0000256" key="1">
    <source>
        <dbReference type="ARBA" id="ARBA00005187"/>
    </source>
</evidence>
<keyword evidence="4 10" id="KW-0547">Nucleotide-binding</keyword>
<evidence type="ECO:0000256" key="3">
    <source>
        <dbReference type="ARBA" id="ARBA00012737"/>
    </source>
</evidence>
<evidence type="ECO:0000256" key="4">
    <source>
        <dbReference type="ARBA" id="ARBA00022741"/>
    </source>
</evidence>
<dbReference type="InterPro" id="IPR033738">
    <property type="entry name" value="AsnB_N"/>
</dbReference>
<keyword evidence="9" id="KW-0028">Amino-acid biosynthesis</keyword>
<accession>A0A220MIB2</accession>
<evidence type="ECO:0000256" key="7">
    <source>
        <dbReference type="ARBA" id="ARBA00022962"/>
    </source>
</evidence>
<dbReference type="AlphaFoldDB" id="A0A220MIB2"/>
<feature type="domain" description="Glutamine amidotransferase type-2" evidence="12">
    <location>
        <begin position="2"/>
        <end position="216"/>
    </location>
</feature>
<dbReference type="Gene3D" id="3.60.20.10">
    <property type="entry name" value="Glutamine Phosphoribosylpyrophosphate, subunit 1, domain 1"/>
    <property type="match status" value="1"/>
</dbReference>
<dbReference type="RefSeq" id="WP_088908526.1">
    <property type="nucleotide sequence ID" value="NZ_CP018145.1"/>
</dbReference>
<dbReference type="PROSITE" id="PS51278">
    <property type="entry name" value="GATASE_TYPE_2"/>
    <property type="match status" value="1"/>
</dbReference>
<feature type="binding site" evidence="10">
    <location>
        <position position="293"/>
    </location>
    <ligand>
        <name>ATP</name>
        <dbReference type="ChEBI" id="CHEBI:30616"/>
    </ligand>
</feature>
<dbReference type="Gene3D" id="3.40.50.620">
    <property type="entry name" value="HUPs"/>
    <property type="match status" value="1"/>
</dbReference>
<keyword evidence="7 9" id="KW-0315">Glutamine amidotransferase</keyword>
<organism evidence="13 14">
    <name type="scientific">Brevibacillus formosus</name>
    <dbReference type="NCBI Taxonomy" id="54913"/>
    <lineage>
        <taxon>Bacteria</taxon>
        <taxon>Bacillati</taxon>
        <taxon>Bacillota</taxon>
        <taxon>Bacilli</taxon>
        <taxon>Bacillales</taxon>
        <taxon>Paenibacillaceae</taxon>
        <taxon>Brevibacillus</taxon>
    </lineage>
</organism>
<dbReference type="GO" id="GO:0004066">
    <property type="term" value="F:asparagine synthase (glutamine-hydrolyzing) activity"/>
    <property type="evidence" value="ECO:0007669"/>
    <property type="project" value="UniProtKB-EC"/>
</dbReference>
<feature type="site" description="Important for beta-aspartyl-AMP intermediate formation" evidence="11">
    <location>
        <position position="378"/>
    </location>
</feature>
<feature type="binding site" evidence="10">
    <location>
        <position position="102"/>
    </location>
    <ligand>
        <name>L-glutamine</name>
        <dbReference type="ChEBI" id="CHEBI:58359"/>
    </ligand>
</feature>
<dbReference type="NCBIfam" id="TIGR01536">
    <property type="entry name" value="asn_synth_AEB"/>
    <property type="match status" value="1"/>
</dbReference>
<sequence length="605" mass="70007">MCGIVGWLDWDDDLSSQHAILQKMAQAIQHRGPDEEGYWLSPRAAIAHRRLIVIDPEGGKQPMIYREGDQTCVLSFNGEIYNYLELRRQLELLGHSFQTNSDTEVLLHAFLEWREECVRHLNGIFAFAIWDEKNHRLLLARDHLGVKPLFYCQRGSSFLFGSELKALLAHPKVKPEVEADGLADIIGLGPARTPGFGIFRNVNEVRAGHCVTVTKDQIRTRPYWKLESKVHTDDIDTTTERIRALLQDTVQRQLISDLPLVSMLSGGLDSSGLVALAAEELRKKGKTLQTYSVDFVDNDQHFEEGLLHISLDAPWAKSVSEHVQTKHQEITFNAQDLITHFHMPLRARDLPGLGETDTSLYLFCREMKKKATVSLSGESADEVFNGYPWFQKEKFLNSGKFPWMEHDGWSSFLNEDAIEKIRPQEYLRRRYEEGIAEVHPLEGETALEAQQRKMSYLFITRFLPLLLDRKDRMSMYTGFEVRVPYCDYRLVEYLWNVPWKVKNIDQIEKGLLRRAYKGYLPHEVLYRNKSAYPMTYHPDYYHAILDHMKQILANPNSPLLPLINKSVIQFVLDGKAPMNLAQSTKLIEYLVQINMWLEEYKISIR</sequence>
<evidence type="ECO:0000313" key="13">
    <source>
        <dbReference type="EMBL" id="ASJ54816.1"/>
    </source>
</evidence>
<comment type="catalytic activity">
    <reaction evidence="8">
        <text>L-aspartate + L-glutamine + ATP + H2O = L-asparagine + L-glutamate + AMP + diphosphate + H(+)</text>
        <dbReference type="Rhea" id="RHEA:12228"/>
        <dbReference type="ChEBI" id="CHEBI:15377"/>
        <dbReference type="ChEBI" id="CHEBI:15378"/>
        <dbReference type="ChEBI" id="CHEBI:29985"/>
        <dbReference type="ChEBI" id="CHEBI:29991"/>
        <dbReference type="ChEBI" id="CHEBI:30616"/>
        <dbReference type="ChEBI" id="CHEBI:33019"/>
        <dbReference type="ChEBI" id="CHEBI:58048"/>
        <dbReference type="ChEBI" id="CHEBI:58359"/>
        <dbReference type="ChEBI" id="CHEBI:456215"/>
        <dbReference type="EC" id="6.3.5.4"/>
    </reaction>
</comment>
<dbReference type="CDD" id="cd01991">
    <property type="entry name" value="Asn_synthase_B_C"/>
    <property type="match status" value="1"/>
</dbReference>
<dbReference type="InterPro" id="IPR001962">
    <property type="entry name" value="Asn_synthase"/>
</dbReference>
<dbReference type="Pfam" id="PF13537">
    <property type="entry name" value="GATase_7"/>
    <property type="match status" value="1"/>
</dbReference>
<gene>
    <name evidence="13" type="ORF">BP422_15305</name>
</gene>
<dbReference type="GO" id="GO:0006529">
    <property type="term" value="P:asparagine biosynthetic process"/>
    <property type="evidence" value="ECO:0007669"/>
    <property type="project" value="UniProtKB-KW"/>
</dbReference>
<dbReference type="InterPro" id="IPR017932">
    <property type="entry name" value="GATase_2_dom"/>
</dbReference>
<evidence type="ECO:0000313" key="14">
    <source>
        <dbReference type="Proteomes" id="UP000197781"/>
    </source>
</evidence>
<dbReference type="Pfam" id="PF00733">
    <property type="entry name" value="Asn_synthase"/>
    <property type="match status" value="1"/>
</dbReference>
<dbReference type="EC" id="6.3.5.4" evidence="3"/>
<dbReference type="SUPFAM" id="SSF52402">
    <property type="entry name" value="Adenine nucleotide alpha hydrolases-like"/>
    <property type="match status" value="1"/>
</dbReference>
<reference evidence="13 14" key="1">
    <citation type="submission" date="2016-11" db="EMBL/GenBank/DDBJ databases">
        <authorList>
            <person name="Jaros S."/>
            <person name="Januszkiewicz K."/>
            <person name="Wedrychowicz H."/>
        </authorList>
    </citation>
    <scope>NUCLEOTIDE SEQUENCE [LARGE SCALE GENOMIC DNA]</scope>
    <source>
        <strain evidence="13 14">NF2</strain>
    </source>
</reference>
<feature type="active site" description="For GATase activity" evidence="9">
    <location>
        <position position="2"/>
    </location>
</feature>
<dbReference type="CDD" id="cd00712">
    <property type="entry name" value="AsnB"/>
    <property type="match status" value="1"/>
</dbReference>
<evidence type="ECO:0000256" key="8">
    <source>
        <dbReference type="ARBA" id="ARBA00048741"/>
    </source>
</evidence>
<proteinExistence type="inferred from homology"/>
<comment type="similarity">
    <text evidence="2">Belongs to the asparagine synthetase family.</text>
</comment>
<keyword evidence="5 10" id="KW-0067">ATP-binding</keyword>
<dbReference type="InterPro" id="IPR014729">
    <property type="entry name" value="Rossmann-like_a/b/a_fold"/>
</dbReference>
<dbReference type="KEGG" id="bfm:BP422_15305"/>
<dbReference type="PIRSF" id="PIRSF001589">
    <property type="entry name" value="Asn_synthetase_glu-h"/>
    <property type="match status" value="1"/>
</dbReference>
<evidence type="ECO:0000256" key="10">
    <source>
        <dbReference type="PIRSR" id="PIRSR001589-2"/>
    </source>
</evidence>
<dbReference type="InterPro" id="IPR029055">
    <property type="entry name" value="Ntn_hydrolases_N"/>
</dbReference>
<evidence type="ECO:0000256" key="6">
    <source>
        <dbReference type="ARBA" id="ARBA00022888"/>
    </source>
</evidence>
<dbReference type="Proteomes" id="UP000197781">
    <property type="component" value="Chromosome"/>
</dbReference>
<comment type="pathway">
    <text evidence="1">Amino-acid biosynthesis; L-asparagine biosynthesis; L-asparagine from L-aspartate (L-Gln route): step 1/1.</text>
</comment>
<dbReference type="EMBL" id="CP018145">
    <property type="protein sequence ID" value="ASJ54816.1"/>
    <property type="molecule type" value="Genomic_DNA"/>
</dbReference>
<dbReference type="InterPro" id="IPR051786">
    <property type="entry name" value="ASN_synthetase/amidase"/>
</dbReference>
<dbReference type="InterPro" id="IPR006426">
    <property type="entry name" value="Asn_synth_AEB"/>
</dbReference>
<dbReference type="GO" id="GO:0005524">
    <property type="term" value="F:ATP binding"/>
    <property type="evidence" value="ECO:0007669"/>
    <property type="project" value="UniProtKB-KW"/>
</dbReference>
<evidence type="ECO:0000256" key="5">
    <source>
        <dbReference type="ARBA" id="ARBA00022840"/>
    </source>
</evidence>
<evidence type="ECO:0000256" key="11">
    <source>
        <dbReference type="PIRSR" id="PIRSR001589-3"/>
    </source>
</evidence>
<evidence type="ECO:0000256" key="2">
    <source>
        <dbReference type="ARBA" id="ARBA00005752"/>
    </source>
</evidence>
<evidence type="ECO:0000256" key="9">
    <source>
        <dbReference type="PIRSR" id="PIRSR001589-1"/>
    </source>
</evidence>
<evidence type="ECO:0000259" key="12">
    <source>
        <dbReference type="PROSITE" id="PS51278"/>
    </source>
</evidence>
<protein>
    <recommendedName>
        <fullName evidence="3">asparagine synthase (glutamine-hydrolyzing)</fullName>
        <ecNumber evidence="3">6.3.5.4</ecNumber>
    </recommendedName>
</protein>
<feature type="binding site" evidence="10">
    <location>
        <begin position="376"/>
        <end position="377"/>
    </location>
    <ligand>
        <name>ATP</name>
        <dbReference type="ChEBI" id="CHEBI:30616"/>
    </ligand>
</feature>
<keyword evidence="6 9" id="KW-0061">Asparagine biosynthesis</keyword>
<dbReference type="SUPFAM" id="SSF56235">
    <property type="entry name" value="N-terminal nucleophile aminohydrolases (Ntn hydrolases)"/>
    <property type="match status" value="1"/>
</dbReference>
<name>A0A220MIB2_9BACL</name>
<dbReference type="PANTHER" id="PTHR43284:SF1">
    <property type="entry name" value="ASPARAGINE SYNTHETASE"/>
    <property type="match status" value="1"/>
</dbReference>
<dbReference type="PANTHER" id="PTHR43284">
    <property type="entry name" value="ASPARAGINE SYNTHETASE (GLUTAMINE-HYDROLYZING)"/>
    <property type="match status" value="1"/>
</dbReference>